<comment type="caution">
    <text evidence="6">The sequence shown here is derived from an EMBL/GenBank/DDBJ whole genome shotgun (WGS) entry which is preliminary data.</text>
</comment>
<dbReference type="InterPro" id="IPR001199">
    <property type="entry name" value="Cyt_B5-like_heme/steroid-bd"/>
</dbReference>
<reference evidence="7" key="1">
    <citation type="journal article" date="2023" name="Mol. Phylogenet. Evol.">
        <title>Genome-scale phylogeny and comparative genomics of the fungal order Sordariales.</title>
        <authorList>
            <person name="Hensen N."/>
            <person name="Bonometti L."/>
            <person name="Westerberg I."/>
            <person name="Brannstrom I.O."/>
            <person name="Guillou S."/>
            <person name="Cros-Aarteil S."/>
            <person name="Calhoun S."/>
            <person name="Haridas S."/>
            <person name="Kuo A."/>
            <person name="Mondo S."/>
            <person name="Pangilinan J."/>
            <person name="Riley R."/>
            <person name="LaButti K."/>
            <person name="Andreopoulos B."/>
            <person name="Lipzen A."/>
            <person name="Chen C."/>
            <person name="Yan M."/>
            <person name="Daum C."/>
            <person name="Ng V."/>
            <person name="Clum A."/>
            <person name="Steindorff A."/>
            <person name="Ohm R.A."/>
            <person name="Martin F."/>
            <person name="Silar P."/>
            <person name="Natvig D.O."/>
            <person name="Lalanne C."/>
            <person name="Gautier V."/>
            <person name="Ament-Velasquez S.L."/>
            <person name="Kruys A."/>
            <person name="Hutchinson M.I."/>
            <person name="Powell A.J."/>
            <person name="Barry K."/>
            <person name="Miller A.N."/>
            <person name="Grigoriev I.V."/>
            <person name="Debuchy R."/>
            <person name="Gladieux P."/>
            <person name="Hiltunen Thoren M."/>
            <person name="Johannesson H."/>
        </authorList>
    </citation>
    <scope>NUCLEOTIDE SEQUENCE [LARGE SCALE GENOMIC DNA]</scope>
    <source>
        <strain evidence="7">CBS 284.82</strain>
    </source>
</reference>
<dbReference type="InterPro" id="IPR018506">
    <property type="entry name" value="Cyt_B5_heme-BS"/>
</dbReference>
<dbReference type="SMART" id="SM01117">
    <property type="entry name" value="Cyt-b5"/>
    <property type="match status" value="2"/>
</dbReference>
<evidence type="ECO:0000256" key="3">
    <source>
        <dbReference type="ARBA" id="ARBA00023004"/>
    </source>
</evidence>
<evidence type="ECO:0000256" key="1">
    <source>
        <dbReference type="ARBA" id="ARBA00022617"/>
    </source>
</evidence>
<keyword evidence="3" id="KW-0408">Iron</keyword>
<dbReference type="InterPro" id="IPR050668">
    <property type="entry name" value="Cytochrome_b5"/>
</dbReference>
<name>A0AAN6SVU3_9PEZI</name>
<protein>
    <recommendedName>
        <fullName evidence="5">Cytochrome b5 heme-binding domain-containing protein</fullName>
    </recommendedName>
</protein>
<dbReference type="GO" id="GO:0046872">
    <property type="term" value="F:metal ion binding"/>
    <property type="evidence" value="ECO:0007669"/>
    <property type="project" value="UniProtKB-KW"/>
</dbReference>
<dbReference type="PANTHER" id="PTHR19359">
    <property type="entry name" value="CYTOCHROME B5"/>
    <property type="match status" value="1"/>
</dbReference>
<evidence type="ECO:0000256" key="4">
    <source>
        <dbReference type="ARBA" id="ARBA00038168"/>
    </source>
</evidence>
<dbReference type="EMBL" id="MU854321">
    <property type="protein sequence ID" value="KAK4044120.1"/>
    <property type="molecule type" value="Genomic_DNA"/>
</dbReference>
<dbReference type="InterPro" id="IPR036400">
    <property type="entry name" value="Cyt_B5-like_heme/steroid_sf"/>
</dbReference>
<dbReference type="SUPFAM" id="SSF55856">
    <property type="entry name" value="Cytochrome b5-like heme/steroid binding domain"/>
    <property type="match status" value="2"/>
</dbReference>
<accession>A0AAN6SVU3</accession>
<keyword evidence="1" id="KW-0349">Heme</keyword>
<feature type="domain" description="Cytochrome b5 heme-binding" evidence="5">
    <location>
        <begin position="971"/>
        <end position="1049"/>
    </location>
</feature>
<dbReference type="GO" id="GO:0016020">
    <property type="term" value="C:membrane"/>
    <property type="evidence" value="ECO:0007669"/>
    <property type="project" value="TreeGrafter"/>
</dbReference>
<dbReference type="PROSITE" id="PS00191">
    <property type="entry name" value="CYTOCHROME_B5_1"/>
    <property type="match status" value="1"/>
</dbReference>
<gene>
    <name evidence="6" type="ORF">C8A01DRAFT_31721</name>
</gene>
<keyword evidence="7" id="KW-1185">Reference proteome</keyword>
<evidence type="ECO:0000313" key="6">
    <source>
        <dbReference type="EMBL" id="KAK4044120.1"/>
    </source>
</evidence>
<comment type="similarity">
    <text evidence="4">Belongs to the cytochrome b5 family.</text>
</comment>
<dbReference type="PROSITE" id="PS50255">
    <property type="entry name" value="CYTOCHROME_B5_2"/>
    <property type="match status" value="1"/>
</dbReference>
<dbReference type="Pfam" id="PF00173">
    <property type="entry name" value="Cyt-b5"/>
    <property type="match status" value="1"/>
</dbReference>
<evidence type="ECO:0000313" key="7">
    <source>
        <dbReference type="Proteomes" id="UP001303115"/>
    </source>
</evidence>
<proteinExistence type="inferred from homology"/>
<dbReference type="GO" id="GO:0020037">
    <property type="term" value="F:heme binding"/>
    <property type="evidence" value="ECO:0007669"/>
    <property type="project" value="InterPro"/>
</dbReference>
<keyword evidence="2" id="KW-0479">Metal-binding</keyword>
<evidence type="ECO:0000259" key="5">
    <source>
        <dbReference type="PROSITE" id="PS50255"/>
    </source>
</evidence>
<evidence type="ECO:0000256" key="2">
    <source>
        <dbReference type="ARBA" id="ARBA00022723"/>
    </source>
</evidence>
<dbReference type="Gene3D" id="3.10.120.10">
    <property type="entry name" value="Cytochrome b5-like heme/steroid binding domain"/>
    <property type="match status" value="1"/>
</dbReference>
<sequence length="1281" mass="145050">MSRQAPSIASQLGEPQRSPWFRKYGGESRNVLNNPNDPLAHSGLAPLFPPLHPTYYAEDSTAFNHLYPYPMPSDYELDMLFGTEQSQISRNGGLTTWEMGVLREHLVNSWPGGHRQLDPVMPHILEDGYRVMVDESAWHPVFAKSKWYDFRLPIIDGKITRGPLPGIKDSDVWSVDVPRLWHELSVSLELANRWLRHMANGPWLNHVVHETWVEWMEAEPTAADLDTPGKLGPSGKPWRIPAQSRNYDSAKTLKAFAERLAPKLVWTFVDDGYHLSATADNGDLFGRTIRHWNDGEEPTESTPLADRQAPFLTIYIHVQYLRVLLDPKSTLAERCHATWSMAMTMLHELMHAINFTRHLDAIDAPAEPCYGQEWDRELGCSGIKSFFGSDIWEAPSIETTGKSGYKYGMSLTEFPSVLTFDPIASVNNTPVMHLGKVTTASPLPAAWSSSTLLEAFYTTIAQRYGLAAFQAPRLFSSPQIFRGFYTEALPAQPIPQNVAPQHAHLFQELQTTLTALASRRQTWARLRPWYVPAHARWSLTPYANVRARAILTRFTAAAHPAARLTDAAALGAEREANAAASGMYYWLRQHAPRPADWQSLDRDWVYAVLALMMQAVLPAREGTGYEHESREVQNTWFPSKEAAAVQGGVKWRFPEKRRVWTELRHVYELPKRHMEGKMLRDDAGGGDRYVSNRLWLLEQALEVKQRWERIVPMPEVLARELERELASLFQQEGFEKVDEEWLDWGFQMPAYSGNLATRDDQGAYIPWNGFPGLGQVQANVAQVAGQDRRGSRARGGWRPTKYFTVSEVGERISDNPTEANWALLPDDQGGYDVFNISMVLRDHPEFDVESVYEPTEFGRVIVSRDLVEALRVSGRKPLGKLLTWKHPQEVSEHDGQDGRELWCTVGDLVYNITAFRYESDAEKEALVALATKKRSPSKALEGLDVSDLLSRLAPYKCGYLRQATGAAPSRHRTFTLRELGRYIHPQIGMYCAIGGDVYDLGRYLHSHPGGAQILHDYAGRDVTDEFRDTHSDWARTLENHGGLRVGRMVDEISQISHMEEDEVVLLNRVFTFSSLFVDNEELYRALKPYAGTDATQALKADYPPDALVQLLRRDDLVCAKLVSATRRPITVAELRKRNRIPSAAERREMPRAGDTDWRVWVSVAEEGGSKKQMVYDVTSMIMFRGSELERKLRPWLGKEVRDAELAHMLRTRHESFIIGELHVGKDESRAGKAAARKAQIVNDRHGYSSQSLAGSKRRVGALDDSDLGIMGSRPKRFGGWR</sequence>
<dbReference type="Proteomes" id="UP001303115">
    <property type="component" value="Unassembled WGS sequence"/>
</dbReference>
<organism evidence="6 7">
    <name type="scientific">Parachaetomium inaequale</name>
    <dbReference type="NCBI Taxonomy" id="2588326"/>
    <lineage>
        <taxon>Eukaryota</taxon>
        <taxon>Fungi</taxon>
        <taxon>Dikarya</taxon>
        <taxon>Ascomycota</taxon>
        <taxon>Pezizomycotina</taxon>
        <taxon>Sordariomycetes</taxon>
        <taxon>Sordariomycetidae</taxon>
        <taxon>Sordariales</taxon>
        <taxon>Chaetomiaceae</taxon>
        <taxon>Parachaetomium</taxon>
    </lineage>
</organism>